<name>X1VLL7_9ZZZZ</name>
<proteinExistence type="predicted"/>
<accession>X1VLL7</accession>
<evidence type="ECO:0000313" key="1">
    <source>
        <dbReference type="EMBL" id="GAJ20272.1"/>
    </source>
</evidence>
<comment type="caution">
    <text evidence="1">The sequence shown here is derived from an EMBL/GenBank/DDBJ whole genome shotgun (WGS) entry which is preliminary data.</text>
</comment>
<reference evidence="1" key="1">
    <citation type="journal article" date="2014" name="Front. Microbiol.">
        <title>High frequency of phylogenetically diverse reductive dehalogenase-homologous genes in deep subseafloor sedimentary metagenomes.</title>
        <authorList>
            <person name="Kawai M."/>
            <person name="Futagami T."/>
            <person name="Toyoda A."/>
            <person name="Takaki Y."/>
            <person name="Nishi S."/>
            <person name="Hori S."/>
            <person name="Arai W."/>
            <person name="Tsubouchi T."/>
            <person name="Morono Y."/>
            <person name="Uchiyama I."/>
            <person name="Ito T."/>
            <person name="Fujiyama A."/>
            <person name="Inagaki F."/>
            <person name="Takami H."/>
        </authorList>
    </citation>
    <scope>NUCLEOTIDE SEQUENCE</scope>
    <source>
        <strain evidence="1">Expedition CK06-06</strain>
    </source>
</reference>
<dbReference type="AlphaFoldDB" id="X1VLL7"/>
<protein>
    <submittedName>
        <fullName evidence="1">Uncharacterized protein</fullName>
    </submittedName>
</protein>
<sequence length="64" mass="6860">MLPAVLGLQVGVVLADRLLLVVLPVDRLSLAVLPVEQLLLGQQEAQQPAPRVELPQVVGLLPYT</sequence>
<organism evidence="1">
    <name type="scientific">marine sediment metagenome</name>
    <dbReference type="NCBI Taxonomy" id="412755"/>
    <lineage>
        <taxon>unclassified sequences</taxon>
        <taxon>metagenomes</taxon>
        <taxon>ecological metagenomes</taxon>
    </lineage>
</organism>
<dbReference type="EMBL" id="BARW01039419">
    <property type="protein sequence ID" value="GAJ20272.1"/>
    <property type="molecule type" value="Genomic_DNA"/>
</dbReference>
<feature type="non-terminal residue" evidence="1">
    <location>
        <position position="64"/>
    </location>
</feature>
<gene>
    <name evidence="1" type="ORF">S12H4_60052</name>
</gene>